<protein>
    <submittedName>
        <fullName evidence="1">Uncharacterized protein</fullName>
    </submittedName>
</protein>
<accession>A0A4P9WV19</accession>
<name>A0A4P9WV19_9FUNG</name>
<proteinExistence type="predicted"/>
<dbReference type="AlphaFoldDB" id="A0A4P9WV19"/>
<dbReference type="Proteomes" id="UP000268535">
    <property type="component" value="Unassembled WGS sequence"/>
</dbReference>
<organism evidence="1 2">
    <name type="scientific">Caulochytrium protostelioides</name>
    <dbReference type="NCBI Taxonomy" id="1555241"/>
    <lineage>
        <taxon>Eukaryota</taxon>
        <taxon>Fungi</taxon>
        <taxon>Fungi incertae sedis</taxon>
        <taxon>Chytridiomycota</taxon>
        <taxon>Chytridiomycota incertae sedis</taxon>
        <taxon>Chytridiomycetes</taxon>
        <taxon>Caulochytriales</taxon>
        <taxon>Caulochytriaceae</taxon>
        <taxon>Caulochytrium</taxon>
    </lineage>
</organism>
<reference evidence="2" key="1">
    <citation type="journal article" date="2018" name="Nat. Microbiol.">
        <title>Leveraging single-cell genomics to expand the fungal tree of life.</title>
        <authorList>
            <person name="Ahrendt S.R."/>
            <person name="Quandt C.A."/>
            <person name="Ciobanu D."/>
            <person name="Clum A."/>
            <person name="Salamov A."/>
            <person name="Andreopoulos B."/>
            <person name="Cheng J.F."/>
            <person name="Woyke T."/>
            <person name="Pelin A."/>
            <person name="Henrissat B."/>
            <person name="Reynolds N.K."/>
            <person name="Benny G.L."/>
            <person name="Smith M.E."/>
            <person name="James T.Y."/>
            <person name="Grigoriev I.V."/>
        </authorList>
    </citation>
    <scope>NUCLEOTIDE SEQUENCE [LARGE SCALE GENOMIC DNA]</scope>
    <source>
        <strain evidence="2">ATCC 52028</strain>
    </source>
</reference>
<sequence length="198" mass="20926">MGMGWQDRPSDMASDAIGWHRTGWLDAVGEATAEVRVLCGDGVRGLRRLDHAEFRRYHGVPPPVVAMATVYGVWPTATLKGLPRAAVVLRCADRRMTRRDADATSRVPLPLSCPIRASGNRVVALELSRADGSLVALVPDRLLVRTRPVGPRSDVGTPGDACIGQLQRRVVVAAAGAVALGLPGPGPPPCHRSVVGPA</sequence>
<evidence type="ECO:0000313" key="2">
    <source>
        <dbReference type="Proteomes" id="UP000268535"/>
    </source>
</evidence>
<evidence type="ECO:0000313" key="1">
    <source>
        <dbReference type="EMBL" id="RKO96143.1"/>
    </source>
</evidence>
<gene>
    <name evidence="1" type="ORF">CAUPRSCDRAFT_12160</name>
</gene>
<dbReference type="EMBL" id="ML010306">
    <property type="protein sequence ID" value="RKO96143.1"/>
    <property type="molecule type" value="Genomic_DNA"/>
</dbReference>